<protein>
    <submittedName>
        <fullName evidence="2">ComF family protein</fullName>
    </submittedName>
</protein>
<reference evidence="2 3" key="1">
    <citation type="submission" date="2019-02" db="EMBL/GenBank/DDBJ databases">
        <title>Apibacter muscae sp. nov.: a novel member of the house fly microbiota.</title>
        <authorList>
            <person name="Park R."/>
        </authorList>
    </citation>
    <scope>NUCLEOTIDE SEQUENCE [LARGE SCALE GENOMIC DNA]</scope>
    <source>
        <strain evidence="2 3">AL1</strain>
    </source>
</reference>
<evidence type="ECO:0000313" key="2">
    <source>
        <dbReference type="EMBL" id="TWP29748.1"/>
    </source>
</evidence>
<dbReference type="InterPro" id="IPR029057">
    <property type="entry name" value="PRTase-like"/>
</dbReference>
<dbReference type="PANTHER" id="PTHR47505:SF1">
    <property type="entry name" value="DNA UTILIZATION PROTEIN YHGH"/>
    <property type="match status" value="1"/>
</dbReference>
<dbReference type="InterPro" id="IPR051910">
    <property type="entry name" value="ComF/GntX_DNA_util-trans"/>
</dbReference>
<dbReference type="OrthoDB" id="9779910at2"/>
<dbReference type="CDD" id="cd06223">
    <property type="entry name" value="PRTases_typeI"/>
    <property type="match status" value="1"/>
</dbReference>
<accession>A0A563DHM2</accession>
<organism evidence="2 3">
    <name type="scientific">Apibacter muscae</name>
    <dbReference type="NCBI Taxonomy" id="2509004"/>
    <lineage>
        <taxon>Bacteria</taxon>
        <taxon>Pseudomonadati</taxon>
        <taxon>Bacteroidota</taxon>
        <taxon>Flavobacteriia</taxon>
        <taxon>Flavobacteriales</taxon>
        <taxon>Weeksellaceae</taxon>
        <taxon>Apibacter</taxon>
    </lineage>
</organism>
<evidence type="ECO:0000256" key="1">
    <source>
        <dbReference type="ARBA" id="ARBA00008007"/>
    </source>
</evidence>
<comment type="caution">
    <text evidence="2">The sequence shown here is derived from an EMBL/GenBank/DDBJ whole genome shotgun (WGS) entry which is preliminary data.</text>
</comment>
<comment type="similarity">
    <text evidence="1">Belongs to the ComF/GntX family.</text>
</comment>
<proteinExistence type="inferred from homology"/>
<dbReference type="Proteomes" id="UP000319499">
    <property type="component" value="Unassembled WGS sequence"/>
</dbReference>
<name>A0A563DHM2_9FLAO</name>
<evidence type="ECO:0000313" key="3">
    <source>
        <dbReference type="Proteomes" id="UP000319499"/>
    </source>
</evidence>
<dbReference type="PANTHER" id="PTHR47505">
    <property type="entry name" value="DNA UTILIZATION PROTEIN YHGH"/>
    <property type="match status" value="1"/>
</dbReference>
<dbReference type="InterPro" id="IPR000836">
    <property type="entry name" value="PRTase_dom"/>
</dbReference>
<sequence length="222" mass="25885">MWQTFLSSLFPLRCFGCGLIIPSHQKYLCEKCLGRMPYTHWRLDSENCMYEKINSLVNIESASALLFFDKDNLTQKLIHFLKYKNYPELGAWMADLWFENNKNQIFLKDIKSVVPVPIHRKRLKLRGYNQVVPCAQRLAHLLNCEYNDSTLERTLHKKSQTMLNKFDRIAKMKNTFTRINNHSSHYLIVDDVFTTGSTIVSCAEELLKNPQSKVSVFTLAIA</sequence>
<dbReference type="SUPFAM" id="SSF53271">
    <property type="entry name" value="PRTase-like"/>
    <property type="match status" value="1"/>
</dbReference>
<gene>
    <name evidence="2" type="ORF">ETU09_01860</name>
</gene>
<dbReference type="EMBL" id="SELH01000013">
    <property type="protein sequence ID" value="TWP29748.1"/>
    <property type="molecule type" value="Genomic_DNA"/>
</dbReference>
<dbReference type="RefSeq" id="WP_146291536.1">
    <property type="nucleotide sequence ID" value="NZ_SELH01000013.1"/>
</dbReference>
<dbReference type="Gene3D" id="3.40.50.2020">
    <property type="match status" value="1"/>
</dbReference>
<keyword evidence="3" id="KW-1185">Reference proteome</keyword>
<dbReference type="AlphaFoldDB" id="A0A563DHM2"/>